<dbReference type="PANTHER" id="PTHR12304:SF4">
    <property type="entry name" value="URIDINE NUCLEOSIDASE"/>
    <property type="match status" value="1"/>
</dbReference>
<reference evidence="4" key="2">
    <citation type="journal article" date="2021" name="PeerJ">
        <title>Extensive microbial diversity within the chicken gut microbiome revealed by metagenomics and culture.</title>
        <authorList>
            <person name="Gilroy R."/>
            <person name="Ravi A."/>
            <person name="Getino M."/>
            <person name="Pursley I."/>
            <person name="Horton D.L."/>
            <person name="Alikhan N.F."/>
            <person name="Baker D."/>
            <person name="Gharbi K."/>
            <person name="Hall N."/>
            <person name="Watson M."/>
            <person name="Adriaenssens E.M."/>
            <person name="Foster-Nyarko E."/>
            <person name="Jarju S."/>
            <person name="Secka A."/>
            <person name="Antonio M."/>
            <person name="Oren A."/>
            <person name="Chaudhuri R.R."/>
            <person name="La Ragione R."/>
            <person name="Hildebrand F."/>
            <person name="Pallen M.J."/>
        </authorList>
    </citation>
    <scope>NUCLEOTIDE SEQUENCE</scope>
    <source>
        <strain evidence="4">ChiGjej3B3-7149</strain>
    </source>
</reference>
<name>A0A9D1DMT6_9FIRM</name>
<accession>A0A9D1DMT6</accession>
<dbReference type="EMBL" id="DVHH01000203">
    <property type="protein sequence ID" value="HIR55624.1"/>
    <property type="molecule type" value="Genomic_DNA"/>
</dbReference>
<dbReference type="Gene3D" id="3.90.245.10">
    <property type="entry name" value="Ribonucleoside hydrolase-like"/>
    <property type="match status" value="1"/>
</dbReference>
<reference evidence="4" key="1">
    <citation type="submission" date="2020-10" db="EMBL/GenBank/DDBJ databases">
        <authorList>
            <person name="Gilroy R."/>
        </authorList>
    </citation>
    <scope>NUCLEOTIDE SEQUENCE</scope>
    <source>
        <strain evidence="4">ChiGjej3B3-7149</strain>
    </source>
</reference>
<protein>
    <submittedName>
        <fullName evidence="4">Nucleoside hydrolase</fullName>
    </submittedName>
</protein>
<dbReference type="InterPro" id="IPR001910">
    <property type="entry name" value="Inosine/uridine_hydrolase_dom"/>
</dbReference>
<keyword evidence="2" id="KW-0326">Glycosidase</keyword>
<evidence type="ECO:0000256" key="1">
    <source>
        <dbReference type="ARBA" id="ARBA00022801"/>
    </source>
</evidence>
<sequence length="211" mass="23128">MKKVLLDFDIGTEIDDAIALAYLLANPECELVGITTSCGESIKRAEMASVLCRAAGKKVPIHAGCERPLLIPQMETTAPQAAILPHYEHDTGFAPNTAIPFMQKVIRENPGEVTLLAVAPMTNLGLLFAMDPELPELLDGLYLLCGSPTHQRHDVVTESLSAMERDDFIRVLASRLLGGMTIFREDPAGPHQVAWDVDGDKFFEHLFEVFA</sequence>
<gene>
    <name evidence="4" type="ORF">IAD36_08540</name>
</gene>
<organism evidence="4 5">
    <name type="scientific">Candidatus Scatomorpha intestinigallinarum</name>
    <dbReference type="NCBI Taxonomy" id="2840923"/>
    <lineage>
        <taxon>Bacteria</taxon>
        <taxon>Bacillati</taxon>
        <taxon>Bacillota</taxon>
        <taxon>Clostridia</taxon>
        <taxon>Eubacteriales</taxon>
        <taxon>Candidatus Scatomorpha</taxon>
    </lineage>
</organism>
<dbReference type="SUPFAM" id="SSF53590">
    <property type="entry name" value="Nucleoside hydrolase"/>
    <property type="match status" value="1"/>
</dbReference>
<dbReference type="GO" id="GO:0008477">
    <property type="term" value="F:purine nucleosidase activity"/>
    <property type="evidence" value="ECO:0007669"/>
    <property type="project" value="TreeGrafter"/>
</dbReference>
<dbReference type="PANTHER" id="PTHR12304">
    <property type="entry name" value="INOSINE-URIDINE PREFERRING NUCLEOSIDE HYDROLASE"/>
    <property type="match status" value="1"/>
</dbReference>
<feature type="domain" description="Inosine/uridine-preferring nucleoside hydrolase" evidence="3">
    <location>
        <begin position="4"/>
        <end position="149"/>
    </location>
</feature>
<proteinExistence type="predicted"/>
<comment type="caution">
    <text evidence="4">The sequence shown here is derived from an EMBL/GenBank/DDBJ whole genome shotgun (WGS) entry which is preliminary data.</text>
</comment>
<dbReference type="Proteomes" id="UP000824238">
    <property type="component" value="Unassembled WGS sequence"/>
</dbReference>
<dbReference type="AlphaFoldDB" id="A0A9D1DMT6"/>
<dbReference type="Pfam" id="PF01156">
    <property type="entry name" value="IU_nuc_hydro"/>
    <property type="match status" value="1"/>
</dbReference>
<keyword evidence="1 4" id="KW-0378">Hydrolase</keyword>
<dbReference type="GO" id="GO:0006152">
    <property type="term" value="P:purine nucleoside catabolic process"/>
    <property type="evidence" value="ECO:0007669"/>
    <property type="project" value="TreeGrafter"/>
</dbReference>
<evidence type="ECO:0000259" key="3">
    <source>
        <dbReference type="Pfam" id="PF01156"/>
    </source>
</evidence>
<dbReference type="InterPro" id="IPR036452">
    <property type="entry name" value="Ribo_hydro-like"/>
</dbReference>
<evidence type="ECO:0000313" key="5">
    <source>
        <dbReference type="Proteomes" id="UP000824238"/>
    </source>
</evidence>
<dbReference type="InterPro" id="IPR023186">
    <property type="entry name" value="IUNH"/>
</dbReference>
<evidence type="ECO:0000256" key="2">
    <source>
        <dbReference type="ARBA" id="ARBA00023295"/>
    </source>
</evidence>
<evidence type="ECO:0000313" key="4">
    <source>
        <dbReference type="EMBL" id="HIR55624.1"/>
    </source>
</evidence>
<dbReference type="GO" id="GO:0005829">
    <property type="term" value="C:cytosol"/>
    <property type="evidence" value="ECO:0007669"/>
    <property type="project" value="TreeGrafter"/>
</dbReference>